<protein>
    <recommendedName>
        <fullName evidence="4">Peptidase aspartic putative domain-containing protein</fullName>
    </recommendedName>
</protein>
<dbReference type="Pfam" id="PF03564">
    <property type="entry name" value="DUF1759"/>
    <property type="match status" value="1"/>
</dbReference>
<dbReference type="InterPro" id="IPR005312">
    <property type="entry name" value="DUF1759"/>
</dbReference>
<evidence type="ECO:0000313" key="3">
    <source>
        <dbReference type="Proteomes" id="UP000078542"/>
    </source>
</evidence>
<feature type="region of interest" description="Disordered" evidence="1">
    <location>
        <begin position="351"/>
        <end position="372"/>
    </location>
</feature>
<evidence type="ECO:0008006" key="4">
    <source>
        <dbReference type="Google" id="ProtNLM"/>
    </source>
</evidence>
<feature type="compositionally biased region" description="Polar residues" evidence="1">
    <location>
        <begin position="352"/>
        <end position="372"/>
    </location>
</feature>
<evidence type="ECO:0000256" key="1">
    <source>
        <dbReference type="SAM" id="MobiDB-lite"/>
    </source>
</evidence>
<dbReference type="STRING" id="456900.A0A151K1R7"/>
<keyword evidence="3" id="KW-1185">Reference proteome</keyword>
<sequence>MEELQEESYIKHRTYERCQEFYIQARAVLLEQQESADVSNLGSRRSESAIPEARHTFRGCLPKISLPSFAGDYHSWRSFHDLFTSLVIGNGNLTNVERMHYLKTCLTGDAAKLVTNLRVTDNTFSIAWKTLVTRYENKRVLISAQLDKLFGLKPIKSRSAKELNTMIATVSAALGALEALDCNISAWDPFLVYHLAHLLDENTREEWEVKLGPSMSYPTFKEFEDFLIGYTRAWESLTPAPVKSNKEKNRSSWPQNKPEAKSHGLVASASSKGEMKCRLCKSTHYLSNCHKYLSLPVERRRRTIFKLNLCYNCLGSHRADACPSSHTCKKCHKKHHTTIHDDYKFSEKSAAKTVSDSSNDTKSSLASPSISK</sequence>
<dbReference type="AlphaFoldDB" id="A0A151K1R7"/>
<proteinExistence type="predicted"/>
<feature type="region of interest" description="Disordered" evidence="1">
    <location>
        <begin position="241"/>
        <end position="267"/>
    </location>
</feature>
<dbReference type="PANTHER" id="PTHR47331:SF5">
    <property type="entry name" value="RIBONUCLEASE H"/>
    <property type="match status" value="1"/>
</dbReference>
<organism evidence="2 3">
    <name type="scientific">Cyphomyrmex costatus</name>
    <dbReference type="NCBI Taxonomy" id="456900"/>
    <lineage>
        <taxon>Eukaryota</taxon>
        <taxon>Metazoa</taxon>
        <taxon>Ecdysozoa</taxon>
        <taxon>Arthropoda</taxon>
        <taxon>Hexapoda</taxon>
        <taxon>Insecta</taxon>
        <taxon>Pterygota</taxon>
        <taxon>Neoptera</taxon>
        <taxon>Endopterygota</taxon>
        <taxon>Hymenoptera</taxon>
        <taxon>Apocrita</taxon>
        <taxon>Aculeata</taxon>
        <taxon>Formicoidea</taxon>
        <taxon>Formicidae</taxon>
        <taxon>Myrmicinae</taxon>
        <taxon>Cyphomyrmex</taxon>
    </lineage>
</organism>
<dbReference type="Proteomes" id="UP000078542">
    <property type="component" value="Unassembled WGS sequence"/>
</dbReference>
<evidence type="ECO:0000313" key="2">
    <source>
        <dbReference type="EMBL" id="KYN50059.1"/>
    </source>
</evidence>
<comment type="caution">
    <text evidence="2">The sequence shown here is derived from an EMBL/GenBank/DDBJ whole genome shotgun (WGS) entry which is preliminary data.</text>
</comment>
<dbReference type="PANTHER" id="PTHR47331">
    <property type="entry name" value="PHD-TYPE DOMAIN-CONTAINING PROTEIN"/>
    <property type="match status" value="1"/>
</dbReference>
<dbReference type="EMBL" id="LKEX01009250">
    <property type="protein sequence ID" value="KYN50059.1"/>
    <property type="molecule type" value="Genomic_DNA"/>
</dbReference>
<reference evidence="2 3" key="1">
    <citation type="submission" date="2016-03" db="EMBL/GenBank/DDBJ databases">
        <title>Cyphomyrmex costatus WGS genome.</title>
        <authorList>
            <person name="Nygaard S."/>
            <person name="Hu H."/>
            <person name="Boomsma J."/>
            <person name="Zhang G."/>
        </authorList>
    </citation>
    <scope>NUCLEOTIDE SEQUENCE [LARGE SCALE GENOMIC DNA]</scope>
    <source>
        <strain evidence="2">MS0001</strain>
        <tissue evidence="2">Whole body</tissue>
    </source>
</reference>
<accession>A0A151K1R7</accession>
<name>A0A151K1R7_9HYME</name>
<gene>
    <name evidence="2" type="ORF">ALC62_00087</name>
</gene>